<proteinExistence type="predicted"/>
<evidence type="ECO:0000313" key="3">
    <source>
        <dbReference type="Proteomes" id="UP001055125"/>
    </source>
</evidence>
<dbReference type="SUPFAM" id="SSF46689">
    <property type="entry name" value="Homeodomain-like"/>
    <property type="match status" value="1"/>
</dbReference>
<dbReference type="PANTHER" id="PTHR33609:SF1">
    <property type="entry name" value="TRANSPOSASE"/>
    <property type="match status" value="1"/>
</dbReference>
<dbReference type="InterPro" id="IPR052546">
    <property type="entry name" value="Transposase_8_domain"/>
</dbReference>
<comment type="caution">
    <text evidence="2">The sequence shown here is derived from an EMBL/GenBank/DDBJ whole genome shotgun (WGS) entry which is preliminary data.</text>
</comment>
<evidence type="ECO:0000256" key="1">
    <source>
        <dbReference type="SAM" id="MobiDB-lite"/>
    </source>
</evidence>
<feature type="region of interest" description="Disordered" evidence="1">
    <location>
        <begin position="86"/>
        <end position="140"/>
    </location>
</feature>
<keyword evidence="3" id="KW-1185">Reference proteome</keyword>
<dbReference type="InterPro" id="IPR009057">
    <property type="entry name" value="Homeodomain-like_sf"/>
</dbReference>
<reference evidence="2" key="1">
    <citation type="journal article" date="2021" name="Front. Microbiol.">
        <title>Comprehensive Comparative Genomics and Phenotyping of Methylobacterium Species.</title>
        <authorList>
            <person name="Alessa O."/>
            <person name="Ogura Y."/>
            <person name="Fujitani Y."/>
            <person name="Takami H."/>
            <person name="Hayashi T."/>
            <person name="Sahin N."/>
            <person name="Tani A."/>
        </authorList>
    </citation>
    <scope>NUCLEOTIDE SEQUENCE</scope>
    <source>
        <strain evidence="2">DSM 19015</strain>
    </source>
</reference>
<name>A0ABQ4S6K2_9HYPH</name>
<dbReference type="PANTHER" id="PTHR33609">
    <property type="entry name" value="LOW CALCIUM RESPONSE LOCUS PROTEIN S"/>
    <property type="match status" value="1"/>
</dbReference>
<evidence type="ECO:0000313" key="2">
    <source>
        <dbReference type="EMBL" id="GJD98002.1"/>
    </source>
</evidence>
<feature type="compositionally biased region" description="Basic residues" evidence="1">
    <location>
        <begin position="112"/>
        <end position="121"/>
    </location>
</feature>
<accession>A0ABQ4S6K2</accession>
<gene>
    <name evidence="2" type="ORF">OCOJLMKI_5241</name>
</gene>
<dbReference type="EMBL" id="BPQP01000142">
    <property type="protein sequence ID" value="GJD98002.1"/>
    <property type="molecule type" value="Genomic_DNA"/>
</dbReference>
<reference evidence="2" key="2">
    <citation type="submission" date="2021-08" db="EMBL/GenBank/DDBJ databases">
        <authorList>
            <person name="Tani A."/>
            <person name="Ola A."/>
            <person name="Ogura Y."/>
            <person name="Katsura K."/>
            <person name="Hayashi T."/>
        </authorList>
    </citation>
    <scope>NUCLEOTIDE SEQUENCE</scope>
    <source>
        <strain evidence="2">DSM 19015</strain>
    </source>
</reference>
<sequence length="165" mass="18246">MKKSRFTEEQIAFALKQAETGTPVAEVLRRMGISEQTFYRWKKLYGGLGTGELRRLKQLEDENRKLKQLVADLSLDKHILRGTCSQKSSDACSATRPRVPGSSGAWGERAAQLRRARRRPIGHPLPLDQARPGTAADAHLRSGQEPGALWLLPDLHQARAGKVGG</sequence>
<evidence type="ECO:0008006" key="4">
    <source>
        <dbReference type="Google" id="ProtNLM"/>
    </source>
</evidence>
<dbReference type="Pfam" id="PF01527">
    <property type="entry name" value="HTH_Tnp_1"/>
    <property type="match status" value="1"/>
</dbReference>
<protein>
    <recommendedName>
        <fullName evidence="4">Transposase</fullName>
    </recommendedName>
</protein>
<organism evidence="2 3">
    <name type="scientific">Methylobacterium iners</name>
    <dbReference type="NCBI Taxonomy" id="418707"/>
    <lineage>
        <taxon>Bacteria</taxon>
        <taxon>Pseudomonadati</taxon>
        <taxon>Pseudomonadota</taxon>
        <taxon>Alphaproteobacteria</taxon>
        <taxon>Hyphomicrobiales</taxon>
        <taxon>Methylobacteriaceae</taxon>
        <taxon>Methylobacterium</taxon>
    </lineage>
</organism>
<dbReference type="Proteomes" id="UP001055125">
    <property type="component" value="Unassembled WGS sequence"/>
</dbReference>
<dbReference type="InterPro" id="IPR002514">
    <property type="entry name" value="Transposase_8"/>
</dbReference>